<dbReference type="GO" id="GO:0090729">
    <property type="term" value="F:toxin activity"/>
    <property type="evidence" value="ECO:0007669"/>
    <property type="project" value="UniProtKB-KW"/>
</dbReference>
<dbReference type="InterPro" id="IPR029060">
    <property type="entry name" value="PIN-like_dom_sf"/>
</dbReference>
<dbReference type="RefSeq" id="WP_232070622.1">
    <property type="nucleotide sequence ID" value="NZ_AP022581.1"/>
</dbReference>
<dbReference type="Proteomes" id="UP000466396">
    <property type="component" value="Chromosome"/>
</dbReference>
<sequence length="148" mass="16258">MTTFADCAMTSNGDLWACDTSVAVAALDPTHEAHPVCRRALVELRPALAGHAMFETYSVLTRLPLPLRLSAGQAVSVLAAAFPEDCWLGATGTRRLRERLARLDIVGGSIYDALVGQAAVTNHRALLTRDRRAERTYRSLDVEYRFLD</sequence>
<evidence type="ECO:0000256" key="7">
    <source>
        <dbReference type="HAMAP-Rule" id="MF_00265"/>
    </source>
</evidence>
<evidence type="ECO:0000256" key="2">
    <source>
        <dbReference type="ARBA" id="ARBA00022649"/>
    </source>
</evidence>
<dbReference type="GO" id="GO:0004540">
    <property type="term" value="F:RNA nuclease activity"/>
    <property type="evidence" value="ECO:0007669"/>
    <property type="project" value="InterPro"/>
</dbReference>
<evidence type="ECO:0000259" key="8">
    <source>
        <dbReference type="Pfam" id="PF01850"/>
    </source>
</evidence>
<dbReference type="HAMAP" id="MF_00265">
    <property type="entry name" value="VapC_Nob1"/>
    <property type="match status" value="1"/>
</dbReference>
<evidence type="ECO:0000313" key="10">
    <source>
        <dbReference type="Proteomes" id="UP000466396"/>
    </source>
</evidence>
<dbReference type="GO" id="GO:0000287">
    <property type="term" value="F:magnesium ion binding"/>
    <property type="evidence" value="ECO:0007669"/>
    <property type="project" value="UniProtKB-UniRule"/>
</dbReference>
<evidence type="ECO:0000256" key="5">
    <source>
        <dbReference type="ARBA" id="ARBA00022801"/>
    </source>
</evidence>
<keyword evidence="3 7" id="KW-0540">Nuclease</keyword>
<dbReference type="KEGG" id="mlj:MLAC_42100"/>
<organism evidence="9 10">
    <name type="scientific">Mycobacterium lacus</name>
    <dbReference type="NCBI Taxonomy" id="169765"/>
    <lineage>
        <taxon>Bacteria</taxon>
        <taxon>Bacillati</taxon>
        <taxon>Actinomycetota</taxon>
        <taxon>Actinomycetes</taxon>
        <taxon>Mycobacteriales</taxon>
        <taxon>Mycobacteriaceae</taxon>
        <taxon>Mycobacterium</taxon>
    </lineage>
</organism>
<name>A0A7I7NQK6_9MYCO</name>
<feature type="domain" description="PIN" evidence="8">
    <location>
        <begin position="18"/>
        <end position="137"/>
    </location>
</feature>
<evidence type="ECO:0000256" key="6">
    <source>
        <dbReference type="ARBA" id="ARBA00022842"/>
    </source>
</evidence>
<accession>A0A7I7NQK6</accession>
<evidence type="ECO:0000256" key="1">
    <source>
        <dbReference type="ARBA" id="ARBA00001946"/>
    </source>
</evidence>
<feature type="binding site" evidence="7">
    <location>
        <position position="19"/>
    </location>
    <ligand>
        <name>Mg(2+)</name>
        <dbReference type="ChEBI" id="CHEBI:18420"/>
    </ligand>
</feature>
<keyword evidence="6 7" id="KW-0460">Magnesium</keyword>
<evidence type="ECO:0000313" key="9">
    <source>
        <dbReference type="EMBL" id="BBX98916.1"/>
    </source>
</evidence>
<keyword evidence="10" id="KW-1185">Reference proteome</keyword>
<feature type="binding site" evidence="7">
    <location>
        <position position="112"/>
    </location>
    <ligand>
        <name>Mg(2+)</name>
        <dbReference type="ChEBI" id="CHEBI:18420"/>
    </ligand>
</feature>
<dbReference type="EC" id="3.1.-.-" evidence="7"/>
<keyword evidence="2 7" id="KW-1277">Toxin-antitoxin system</keyword>
<proteinExistence type="inferred from homology"/>
<evidence type="ECO:0000256" key="4">
    <source>
        <dbReference type="ARBA" id="ARBA00022723"/>
    </source>
</evidence>
<comment type="similarity">
    <text evidence="7">Belongs to the PINc/VapC protein family.</text>
</comment>
<keyword evidence="4 7" id="KW-0479">Metal-binding</keyword>
<reference evidence="9 10" key="1">
    <citation type="journal article" date="2019" name="Emerg. Microbes Infect.">
        <title>Comprehensive subspecies identification of 175 nontuberculous mycobacteria species based on 7547 genomic profiles.</title>
        <authorList>
            <person name="Matsumoto Y."/>
            <person name="Kinjo T."/>
            <person name="Motooka D."/>
            <person name="Nabeya D."/>
            <person name="Jung N."/>
            <person name="Uechi K."/>
            <person name="Horii T."/>
            <person name="Iida T."/>
            <person name="Fujita J."/>
            <person name="Nakamura S."/>
        </authorList>
    </citation>
    <scope>NUCLEOTIDE SEQUENCE [LARGE SCALE GENOMIC DNA]</scope>
    <source>
        <strain evidence="9 10">JCM 15657</strain>
    </source>
</reference>
<comment type="cofactor">
    <cofactor evidence="1 7">
        <name>Mg(2+)</name>
        <dbReference type="ChEBI" id="CHEBI:18420"/>
    </cofactor>
</comment>
<protein>
    <recommendedName>
        <fullName evidence="7">Ribonuclease VapC</fullName>
        <shortName evidence="7">RNase VapC</shortName>
        <ecNumber evidence="7">3.1.-.-</ecNumber>
    </recommendedName>
    <alternativeName>
        <fullName evidence="7">Toxin VapC</fullName>
    </alternativeName>
</protein>
<keyword evidence="7" id="KW-0800">Toxin</keyword>
<gene>
    <name evidence="9" type="primary">vapc27</name>
    <name evidence="7" type="synonym">vapC</name>
    <name evidence="9" type="ORF">MLAC_42100</name>
</gene>
<dbReference type="SUPFAM" id="SSF88723">
    <property type="entry name" value="PIN domain-like"/>
    <property type="match status" value="1"/>
</dbReference>
<dbReference type="InterPro" id="IPR002716">
    <property type="entry name" value="PIN_dom"/>
</dbReference>
<dbReference type="GO" id="GO:0016787">
    <property type="term" value="F:hydrolase activity"/>
    <property type="evidence" value="ECO:0007669"/>
    <property type="project" value="UniProtKB-KW"/>
</dbReference>
<dbReference type="AlphaFoldDB" id="A0A7I7NQK6"/>
<comment type="function">
    <text evidence="7">Toxic component of a toxin-antitoxin (TA) system. An RNase.</text>
</comment>
<dbReference type="Pfam" id="PF01850">
    <property type="entry name" value="PIN"/>
    <property type="match status" value="1"/>
</dbReference>
<keyword evidence="5 7" id="KW-0378">Hydrolase</keyword>
<evidence type="ECO:0000256" key="3">
    <source>
        <dbReference type="ARBA" id="ARBA00022722"/>
    </source>
</evidence>
<dbReference type="InterPro" id="IPR022907">
    <property type="entry name" value="VapC_family"/>
</dbReference>
<dbReference type="EMBL" id="AP022581">
    <property type="protein sequence ID" value="BBX98916.1"/>
    <property type="molecule type" value="Genomic_DNA"/>
</dbReference>